<dbReference type="RefSeq" id="WP_373970169.1">
    <property type="nucleotide sequence ID" value="NZ_JBHDLJ010000001.1"/>
</dbReference>
<feature type="domain" description="IclR-ED" evidence="5">
    <location>
        <begin position="81"/>
        <end position="237"/>
    </location>
</feature>
<feature type="domain" description="HTH iclR-type" evidence="4">
    <location>
        <begin position="19"/>
        <end position="80"/>
    </location>
</feature>
<keyword evidence="1" id="KW-0805">Transcription regulation</keyword>
<dbReference type="EMBL" id="JBHDLJ010000001">
    <property type="protein sequence ID" value="MFB0832994.1"/>
    <property type="molecule type" value="Genomic_DNA"/>
</dbReference>
<evidence type="ECO:0000313" key="6">
    <source>
        <dbReference type="EMBL" id="MFB0832994.1"/>
    </source>
</evidence>
<evidence type="ECO:0000313" key="7">
    <source>
        <dbReference type="Proteomes" id="UP001575652"/>
    </source>
</evidence>
<dbReference type="SUPFAM" id="SSF55781">
    <property type="entry name" value="GAF domain-like"/>
    <property type="match status" value="1"/>
</dbReference>
<reference evidence="6 7" key="1">
    <citation type="submission" date="2024-09" db="EMBL/GenBank/DDBJ databases">
        <authorList>
            <person name="Salinas-Garcia M.A."/>
            <person name="Prieme A."/>
        </authorList>
    </citation>
    <scope>NUCLEOTIDE SEQUENCE [LARGE SCALE GENOMIC DNA]</scope>
    <source>
        <strain evidence="6 7">DSM 21081</strain>
    </source>
</reference>
<evidence type="ECO:0000256" key="3">
    <source>
        <dbReference type="ARBA" id="ARBA00023163"/>
    </source>
</evidence>
<name>A0ABV4UHV4_9MICC</name>
<dbReference type="Gene3D" id="1.10.10.10">
    <property type="entry name" value="Winged helix-like DNA-binding domain superfamily/Winged helix DNA-binding domain"/>
    <property type="match status" value="1"/>
</dbReference>
<dbReference type="Gene3D" id="3.30.450.40">
    <property type="match status" value="2"/>
</dbReference>
<evidence type="ECO:0000259" key="5">
    <source>
        <dbReference type="PROSITE" id="PS51078"/>
    </source>
</evidence>
<dbReference type="PANTHER" id="PTHR30136">
    <property type="entry name" value="HELIX-TURN-HELIX TRANSCRIPTIONAL REGULATOR, ICLR FAMILY"/>
    <property type="match status" value="1"/>
</dbReference>
<keyword evidence="3" id="KW-0804">Transcription</keyword>
<dbReference type="InterPro" id="IPR005471">
    <property type="entry name" value="Tscrpt_reg_IclR_N"/>
</dbReference>
<dbReference type="Proteomes" id="UP001575652">
    <property type="component" value="Unassembled WGS sequence"/>
</dbReference>
<keyword evidence="2" id="KW-0238">DNA-binding</keyword>
<comment type="caution">
    <text evidence="6">The sequence shown here is derived from an EMBL/GenBank/DDBJ whole genome shotgun (WGS) entry which is preliminary data.</text>
</comment>
<dbReference type="SUPFAM" id="SSF46785">
    <property type="entry name" value="Winged helix' DNA-binding domain"/>
    <property type="match status" value="1"/>
</dbReference>
<dbReference type="PROSITE" id="PS51077">
    <property type="entry name" value="HTH_ICLR"/>
    <property type="match status" value="1"/>
</dbReference>
<evidence type="ECO:0000256" key="2">
    <source>
        <dbReference type="ARBA" id="ARBA00023125"/>
    </source>
</evidence>
<dbReference type="InterPro" id="IPR014757">
    <property type="entry name" value="Tscrpt_reg_IclR_C"/>
</dbReference>
<accession>A0ABV4UHV4</accession>
<dbReference type="PANTHER" id="PTHR30136:SF24">
    <property type="entry name" value="HTH-TYPE TRANSCRIPTIONAL REPRESSOR ALLR"/>
    <property type="match status" value="1"/>
</dbReference>
<gene>
    <name evidence="6" type="ORF">ACETWP_00145</name>
</gene>
<dbReference type="SMART" id="SM00346">
    <property type="entry name" value="HTH_ICLR"/>
    <property type="match status" value="1"/>
</dbReference>
<dbReference type="InterPro" id="IPR036390">
    <property type="entry name" value="WH_DNA-bd_sf"/>
</dbReference>
<evidence type="ECO:0000256" key="1">
    <source>
        <dbReference type="ARBA" id="ARBA00023015"/>
    </source>
</evidence>
<evidence type="ECO:0000259" key="4">
    <source>
        <dbReference type="PROSITE" id="PS51077"/>
    </source>
</evidence>
<keyword evidence="7" id="KW-1185">Reference proteome</keyword>
<protein>
    <submittedName>
        <fullName evidence="6">IclR family transcriptional regulator</fullName>
    </submittedName>
</protein>
<proteinExistence type="predicted"/>
<dbReference type="InterPro" id="IPR050707">
    <property type="entry name" value="HTH_MetabolicPath_Reg"/>
</dbReference>
<sequence length="237" mass="24360">MTDHPPATPRPPASRTAGSQTLARGLEVLRSVALARDGLTVAEVAERAGVHRTIAYRVLNTLADARMVHRGQDARYRGAAGLLALASAALQSLNAAALPVLRETADHLGATVALIVREGDDAVALAVVAPTGGSYHVSFAQGSRHPLDRGAAGHALRAAGTPAPGESEAVRRVRDDGFALTFGEVEPGMYGLAVPIDARAAGVEACLNVIAVREDVAANAVAPLRASAARIAERLLA</sequence>
<organism evidence="6 7">
    <name type="scientific">Arthrobacter halodurans</name>
    <dbReference type="NCBI Taxonomy" id="516699"/>
    <lineage>
        <taxon>Bacteria</taxon>
        <taxon>Bacillati</taxon>
        <taxon>Actinomycetota</taxon>
        <taxon>Actinomycetes</taxon>
        <taxon>Micrococcales</taxon>
        <taxon>Micrococcaceae</taxon>
        <taxon>Arthrobacter</taxon>
    </lineage>
</organism>
<dbReference type="PROSITE" id="PS51078">
    <property type="entry name" value="ICLR_ED"/>
    <property type="match status" value="1"/>
</dbReference>
<dbReference type="Pfam" id="PF09339">
    <property type="entry name" value="HTH_IclR"/>
    <property type="match status" value="1"/>
</dbReference>
<dbReference type="InterPro" id="IPR036388">
    <property type="entry name" value="WH-like_DNA-bd_sf"/>
</dbReference>
<dbReference type="InterPro" id="IPR029016">
    <property type="entry name" value="GAF-like_dom_sf"/>
</dbReference>
<dbReference type="Pfam" id="PF01614">
    <property type="entry name" value="IclR_C"/>
    <property type="match status" value="1"/>
</dbReference>